<feature type="transmembrane region" description="Helical" evidence="7">
    <location>
        <begin position="380"/>
        <end position="398"/>
    </location>
</feature>
<dbReference type="Pfam" id="PF12704">
    <property type="entry name" value="MacB_PCD"/>
    <property type="match status" value="1"/>
</dbReference>
<feature type="transmembrane region" description="Helical" evidence="7">
    <location>
        <begin position="284"/>
        <end position="305"/>
    </location>
</feature>
<evidence type="ECO:0000256" key="5">
    <source>
        <dbReference type="ARBA" id="ARBA00022989"/>
    </source>
</evidence>
<evidence type="ECO:0000259" key="8">
    <source>
        <dbReference type="Pfam" id="PF02687"/>
    </source>
</evidence>
<feature type="domain" description="ABC3 transporter permease C-terminal" evidence="8">
    <location>
        <begin position="288"/>
        <end position="408"/>
    </location>
</feature>
<protein>
    <submittedName>
        <fullName evidence="10">Lipoprotein-releasing system permease protein</fullName>
    </submittedName>
</protein>
<dbReference type="STRING" id="927664.SAMN05421780_10359"/>
<dbReference type="GO" id="GO:0098797">
    <property type="term" value="C:plasma membrane protein complex"/>
    <property type="evidence" value="ECO:0007669"/>
    <property type="project" value="TreeGrafter"/>
</dbReference>
<evidence type="ECO:0000256" key="2">
    <source>
        <dbReference type="ARBA" id="ARBA00005236"/>
    </source>
</evidence>
<dbReference type="PANTHER" id="PTHR30489:SF0">
    <property type="entry name" value="LIPOPROTEIN-RELEASING SYSTEM TRANSMEMBRANE PROTEIN LOLE"/>
    <property type="match status" value="1"/>
</dbReference>
<keyword evidence="6 7" id="KW-0472">Membrane</keyword>
<evidence type="ECO:0000256" key="6">
    <source>
        <dbReference type="ARBA" id="ARBA00023136"/>
    </source>
</evidence>
<feature type="transmembrane region" description="Helical" evidence="7">
    <location>
        <begin position="337"/>
        <end position="360"/>
    </location>
</feature>
<reference evidence="10 11" key="1">
    <citation type="submission" date="2016-10" db="EMBL/GenBank/DDBJ databases">
        <authorList>
            <person name="de Groot N.N."/>
        </authorList>
    </citation>
    <scope>NUCLEOTIDE SEQUENCE [LARGE SCALE GENOMIC DNA]</scope>
    <source>
        <strain evidence="10 11">DSM 6793</strain>
    </source>
</reference>
<keyword evidence="4 7" id="KW-0812">Transmembrane</keyword>
<dbReference type="EMBL" id="FOLE01000003">
    <property type="protein sequence ID" value="SFC14000.1"/>
    <property type="molecule type" value="Genomic_DNA"/>
</dbReference>
<dbReference type="InterPro" id="IPR051447">
    <property type="entry name" value="Lipoprotein-release_system"/>
</dbReference>
<dbReference type="RefSeq" id="WP_091509700.1">
    <property type="nucleotide sequence ID" value="NZ_FOLE01000003.1"/>
</dbReference>
<evidence type="ECO:0000259" key="9">
    <source>
        <dbReference type="Pfam" id="PF12704"/>
    </source>
</evidence>
<dbReference type="InterPro" id="IPR025857">
    <property type="entry name" value="MacB_PCD"/>
</dbReference>
<evidence type="ECO:0000313" key="10">
    <source>
        <dbReference type="EMBL" id="SFC14000.1"/>
    </source>
</evidence>
<proteinExistence type="inferred from homology"/>
<feature type="domain" description="MacB-like periplasmic core" evidence="9">
    <location>
        <begin position="21"/>
        <end position="257"/>
    </location>
</feature>
<dbReference type="AlphaFoldDB" id="A0A1I1GYH0"/>
<evidence type="ECO:0000256" key="3">
    <source>
        <dbReference type="ARBA" id="ARBA00022475"/>
    </source>
</evidence>
<dbReference type="Proteomes" id="UP000199514">
    <property type="component" value="Unassembled WGS sequence"/>
</dbReference>
<keyword evidence="5 7" id="KW-1133">Transmembrane helix</keyword>
<gene>
    <name evidence="10" type="ORF">SAMN05421780_10359</name>
</gene>
<evidence type="ECO:0000256" key="7">
    <source>
        <dbReference type="SAM" id="Phobius"/>
    </source>
</evidence>
<organism evidence="10 11">
    <name type="scientific">Flexibacter flexilis DSM 6793</name>
    <dbReference type="NCBI Taxonomy" id="927664"/>
    <lineage>
        <taxon>Bacteria</taxon>
        <taxon>Pseudomonadati</taxon>
        <taxon>Bacteroidota</taxon>
        <taxon>Cytophagia</taxon>
        <taxon>Cytophagales</taxon>
        <taxon>Flexibacteraceae</taxon>
        <taxon>Flexibacter</taxon>
    </lineage>
</organism>
<keyword evidence="11" id="KW-1185">Reference proteome</keyword>
<comment type="similarity">
    <text evidence="2">Belongs to the ABC-4 integral membrane protein family. LolC/E subfamily.</text>
</comment>
<dbReference type="PANTHER" id="PTHR30489">
    <property type="entry name" value="LIPOPROTEIN-RELEASING SYSTEM TRANSMEMBRANE PROTEIN LOLE"/>
    <property type="match status" value="1"/>
</dbReference>
<evidence type="ECO:0000256" key="1">
    <source>
        <dbReference type="ARBA" id="ARBA00004651"/>
    </source>
</evidence>
<dbReference type="InterPro" id="IPR003838">
    <property type="entry name" value="ABC3_permease_C"/>
</dbReference>
<name>A0A1I1GYH0_9BACT</name>
<evidence type="ECO:0000313" key="11">
    <source>
        <dbReference type="Proteomes" id="UP000199514"/>
    </source>
</evidence>
<dbReference type="Pfam" id="PF02687">
    <property type="entry name" value="FtsX"/>
    <property type="match status" value="1"/>
</dbReference>
<keyword evidence="10" id="KW-0449">Lipoprotein</keyword>
<feature type="transmembrane region" description="Helical" evidence="7">
    <location>
        <begin position="21"/>
        <end position="42"/>
    </location>
</feature>
<keyword evidence="3" id="KW-1003">Cell membrane</keyword>
<dbReference type="GO" id="GO:0044874">
    <property type="term" value="P:lipoprotein localization to outer membrane"/>
    <property type="evidence" value="ECO:0007669"/>
    <property type="project" value="TreeGrafter"/>
</dbReference>
<sequence length="414" mass="46001">MNWSINTEIALTYLIARPKQTIVAALGVTFGIGMYIFMNSLITGTNNWSEKIMLNSTPHLRIHKDNSLVTNEMMNQYLGLKHINIISNPQFAYSDNRITNPDKLLSYLKANPQVIAISKQVFANVIYTHGNVAENGNLQGVNILEQDKMFDISSTMQIGRVKDLANNPNAVIIGIGLAEKLNLKVGDYLGVTAGNSVFKRLEVVGIFKTTIKAVDNAKCYTNIATIQQLLRRDRTYITDIFINIKNHTKTAYIASIIEQNTGYNVETWQQNNEQSLAGKMIRDIIANAVVVTILLVAGFGIYNILNMVIYEKIKEIAILKATGFQGNHVIEIFIKQAIMIGFIGSFSGAILGYTISFMVSKIYIGVGSITYLPVTFLIKHYIQGIIFGLLTTFFAGYIPAIRASKIDPVQIIRG</sequence>
<dbReference type="OrthoDB" id="9770036at2"/>
<evidence type="ECO:0000256" key="4">
    <source>
        <dbReference type="ARBA" id="ARBA00022692"/>
    </source>
</evidence>
<accession>A0A1I1GYH0</accession>
<comment type="subcellular location">
    <subcellularLocation>
        <location evidence="1">Cell membrane</location>
        <topology evidence="1">Multi-pass membrane protein</topology>
    </subcellularLocation>
</comment>